<dbReference type="InterPro" id="IPR046357">
    <property type="entry name" value="PPIase_dom_sf"/>
</dbReference>
<dbReference type="PANTHER" id="PTHR47245:SF2">
    <property type="entry name" value="PEPTIDYL-PROLYL CIS-TRANS ISOMERASE HP_0175-RELATED"/>
    <property type="match status" value="1"/>
</dbReference>
<dbReference type="Pfam" id="PF13616">
    <property type="entry name" value="Rotamase_3"/>
    <property type="match status" value="1"/>
</dbReference>
<dbReference type="InterPro" id="IPR050245">
    <property type="entry name" value="PrsA_foldase"/>
</dbReference>
<evidence type="ECO:0000256" key="1">
    <source>
        <dbReference type="PROSITE-ProRule" id="PRU00278"/>
    </source>
</evidence>
<dbReference type="RefSeq" id="WP_207333794.1">
    <property type="nucleotide sequence ID" value="NZ_JAFMYU010000002.1"/>
</dbReference>
<evidence type="ECO:0000313" key="4">
    <source>
        <dbReference type="EMBL" id="MBO0929822.1"/>
    </source>
</evidence>
<dbReference type="AlphaFoldDB" id="A0A939G401"/>
<keyword evidence="5" id="KW-1185">Reference proteome</keyword>
<keyword evidence="1 4" id="KW-0413">Isomerase</keyword>
<dbReference type="EMBL" id="JAFMYU010000002">
    <property type="protein sequence ID" value="MBO0929822.1"/>
    <property type="molecule type" value="Genomic_DNA"/>
</dbReference>
<evidence type="ECO:0000313" key="5">
    <source>
        <dbReference type="Proteomes" id="UP000664795"/>
    </source>
</evidence>
<sequence length="165" mass="18897">MKNALLCTLLSFLVLHKTNSFGQQGTQVDSLFWASQMQFNKQIQAVDGKTVIVPMYSWETNNNKRYTDSTANIEIQSLYKMLQNGYNFHDLAVDYSQDPGSYRNGGELIPRNADQYVDDYRDAISKLSIGELSPPFKTEYGYHIAQLISVKGDVYKTRHILLRVE</sequence>
<evidence type="ECO:0000259" key="3">
    <source>
        <dbReference type="PROSITE" id="PS50198"/>
    </source>
</evidence>
<feature type="domain" description="PpiC" evidence="3">
    <location>
        <begin position="60"/>
        <end position="149"/>
    </location>
</feature>
<reference evidence="4 5" key="1">
    <citation type="submission" date="2021-03" db="EMBL/GenBank/DDBJ databases">
        <title>Fibrella sp. HMF5036 genome sequencing and assembly.</title>
        <authorList>
            <person name="Kang H."/>
            <person name="Kim H."/>
            <person name="Bae S."/>
            <person name="Joh K."/>
        </authorList>
    </citation>
    <scope>NUCLEOTIDE SEQUENCE [LARGE SCALE GENOMIC DNA]</scope>
    <source>
        <strain evidence="4 5">HMF5036</strain>
    </source>
</reference>
<dbReference type="PANTHER" id="PTHR47245">
    <property type="entry name" value="PEPTIDYLPROLYL ISOMERASE"/>
    <property type="match status" value="1"/>
</dbReference>
<dbReference type="InterPro" id="IPR000297">
    <property type="entry name" value="PPIase_PpiC"/>
</dbReference>
<feature type="chain" id="PRO_5037626602" evidence="2">
    <location>
        <begin position="23"/>
        <end position="165"/>
    </location>
</feature>
<dbReference type="Proteomes" id="UP000664795">
    <property type="component" value="Unassembled WGS sequence"/>
</dbReference>
<evidence type="ECO:0000256" key="2">
    <source>
        <dbReference type="SAM" id="SignalP"/>
    </source>
</evidence>
<gene>
    <name evidence="4" type="ORF">J2I48_02405</name>
</gene>
<feature type="signal peptide" evidence="2">
    <location>
        <begin position="1"/>
        <end position="22"/>
    </location>
</feature>
<proteinExistence type="predicted"/>
<protein>
    <submittedName>
        <fullName evidence="4">Peptidylprolyl isomerase</fullName>
    </submittedName>
</protein>
<organism evidence="4 5">
    <name type="scientific">Fibrella aquatilis</name>
    <dbReference type="NCBI Taxonomy" id="2817059"/>
    <lineage>
        <taxon>Bacteria</taxon>
        <taxon>Pseudomonadati</taxon>
        <taxon>Bacteroidota</taxon>
        <taxon>Cytophagia</taxon>
        <taxon>Cytophagales</taxon>
        <taxon>Spirosomataceae</taxon>
        <taxon>Fibrella</taxon>
    </lineage>
</organism>
<dbReference type="PROSITE" id="PS50198">
    <property type="entry name" value="PPIC_PPIASE_2"/>
    <property type="match status" value="1"/>
</dbReference>
<dbReference type="SUPFAM" id="SSF54534">
    <property type="entry name" value="FKBP-like"/>
    <property type="match status" value="1"/>
</dbReference>
<name>A0A939G401_9BACT</name>
<accession>A0A939G401</accession>
<dbReference type="GO" id="GO:0003755">
    <property type="term" value="F:peptidyl-prolyl cis-trans isomerase activity"/>
    <property type="evidence" value="ECO:0007669"/>
    <property type="project" value="UniProtKB-KW"/>
</dbReference>
<dbReference type="Gene3D" id="3.10.50.40">
    <property type="match status" value="1"/>
</dbReference>
<keyword evidence="1" id="KW-0697">Rotamase</keyword>
<keyword evidence="2" id="KW-0732">Signal</keyword>
<comment type="caution">
    <text evidence="4">The sequence shown here is derived from an EMBL/GenBank/DDBJ whole genome shotgun (WGS) entry which is preliminary data.</text>
</comment>